<organism evidence="1 2">
    <name type="scientific">Stephania japonica</name>
    <dbReference type="NCBI Taxonomy" id="461633"/>
    <lineage>
        <taxon>Eukaryota</taxon>
        <taxon>Viridiplantae</taxon>
        <taxon>Streptophyta</taxon>
        <taxon>Embryophyta</taxon>
        <taxon>Tracheophyta</taxon>
        <taxon>Spermatophyta</taxon>
        <taxon>Magnoliopsida</taxon>
        <taxon>Ranunculales</taxon>
        <taxon>Menispermaceae</taxon>
        <taxon>Menispermoideae</taxon>
        <taxon>Cissampelideae</taxon>
        <taxon>Stephania</taxon>
    </lineage>
</organism>
<dbReference type="EMBL" id="JBBNAE010000004">
    <property type="protein sequence ID" value="KAK9131533.1"/>
    <property type="molecule type" value="Genomic_DNA"/>
</dbReference>
<evidence type="ECO:0000313" key="1">
    <source>
        <dbReference type="EMBL" id="KAK9131533.1"/>
    </source>
</evidence>
<proteinExistence type="predicted"/>
<keyword evidence="2" id="KW-1185">Reference proteome</keyword>
<dbReference type="Proteomes" id="UP001417504">
    <property type="component" value="Unassembled WGS sequence"/>
</dbReference>
<comment type="caution">
    <text evidence="1">The sequence shown here is derived from an EMBL/GenBank/DDBJ whole genome shotgun (WGS) entry which is preliminary data.</text>
</comment>
<dbReference type="AlphaFoldDB" id="A0AAP0JCL8"/>
<accession>A0AAP0JCL8</accession>
<evidence type="ECO:0000313" key="2">
    <source>
        <dbReference type="Proteomes" id="UP001417504"/>
    </source>
</evidence>
<reference evidence="1 2" key="1">
    <citation type="submission" date="2024-01" db="EMBL/GenBank/DDBJ databases">
        <title>Genome assemblies of Stephania.</title>
        <authorList>
            <person name="Yang L."/>
        </authorList>
    </citation>
    <scope>NUCLEOTIDE SEQUENCE [LARGE SCALE GENOMIC DNA]</scope>
    <source>
        <strain evidence="1">QJT</strain>
        <tissue evidence="1">Leaf</tissue>
    </source>
</reference>
<sequence>MIDVANEPIWKRCKKMTKLSTMLRLLTIKSNHHISDHAFNKILQVCKDMLPEDNCLVDSF</sequence>
<protein>
    <submittedName>
        <fullName evidence="1">Uncharacterized protein</fullName>
    </submittedName>
</protein>
<name>A0AAP0JCL8_9MAGN</name>
<gene>
    <name evidence="1" type="ORF">Sjap_012020</name>
</gene>